<name>A0ABT0PLA9_9GAMM</name>
<protein>
    <submittedName>
        <fullName evidence="1">Uncharacterized protein</fullName>
    </submittedName>
</protein>
<accession>A0ABT0PLA9</accession>
<gene>
    <name evidence="1" type="ORF">M3P05_14980</name>
</gene>
<evidence type="ECO:0000313" key="2">
    <source>
        <dbReference type="Proteomes" id="UP001203338"/>
    </source>
</evidence>
<dbReference type="EMBL" id="JAMFLX010000022">
    <property type="protein sequence ID" value="MCL6271228.1"/>
    <property type="molecule type" value="Genomic_DNA"/>
</dbReference>
<proteinExistence type="predicted"/>
<organism evidence="1 2">
    <name type="scientific">Parendozoicomonas callyspongiae</name>
    <dbReference type="NCBI Taxonomy" id="2942213"/>
    <lineage>
        <taxon>Bacteria</taxon>
        <taxon>Pseudomonadati</taxon>
        <taxon>Pseudomonadota</taxon>
        <taxon>Gammaproteobacteria</taxon>
        <taxon>Oceanospirillales</taxon>
        <taxon>Endozoicomonadaceae</taxon>
        <taxon>Parendozoicomonas</taxon>
    </lineage>
</organism>
<dbReference type="Proteomes" id="UP001203338">
    <property type="component" value="Unassembled WGS sequence"/>
</dbReference>
<dbReference type="RefSeq" id="WP_249700684.1">
    <property type="nucleotide sequence ID" value="NZ_JAMFLX010000022.1"/>
</dbReference>
<keyword evidence="2" id="KW-1185">Reference proteome</keyword>
<sequence length="214" mass="23861">MLASSSQTTPSQGAYPVAAVVEYAGQPKKTDNCTTMAPFRCLARICTNASNSVGVLSRRVDRFFERRRQVIEKEIVQPQIRHSRRYAKKAANASSPKRLRYALRMLKRPPARTWGDTLKSAQVTLLRAGQCLCNLALGEIKQSINDPTDLYDHYALSGHQVLPDHFYNAVNASRANCVVFGEGGMGVLPCESPEQIMKSKTRFGVLQVIYGFFF</sequence>
<reference evidence="1 2" key="1">
    <citation type="submission" date="2022-05" db="EMBL/GenBank/DDBJ databases">
        <authorList>
            <person name="Park J.-S."/>
        </authorList>
    </citation>
    <scope>NUCLEOTIDE SEQUENCE [LARGE SCALE GENOMIC DNA]</scope>
    <source>
        <strain evidence="1 2">2012CJ34-2</strain>
    </source>
</reference>
<comment type="caution">
    <text evidence="1">The sequence shown here is derived from an EMBL/GenBank/DDBJ whole genome shotgun (WGS) entry which is preliminary data.</text>
</comment>
<evidence type="ECO:0000313" key="1">
    <source>
        <dbReference type="EMBL" id="MCL6271228.1"/>
    </source>
</evidence>